<organism evidence="2 3">
    <name type="scientific">Bagarius yarrelli</name>
    <name type="common">Goonch</name>
    <name type="synonym">Bagrus yarrelli</name>
    <dbReference type="NCBI Taxonomy" id="175774"/>
    <lineage>
        <taxon>Eukaryota</taxon>
        <taxon>Metazoa</taxon>
        <taxon>Chordata</taxon>
        <taxon>Craniata</taxon>
        <taxon>Vertebrata</taxon>
        <taxon>Euteleostomi</taxon>
        <taxon>Actinopterygii</taxon>
        <taxon>Neopterygii</taxon>
        <taxon>Teleostei</taxon>
        <taxon>Ostariophysi</taxon>
        <taxon>Siluriformes</taxon>
        <taxon>Sisoridae</taxon>
        <taxon>Sisorinae</taxon>
        <taxon>Bagarius</taxon>
    </lineage>
</organism>
<dbReference type="AlphaFoldDB" id="A0A556TL82"/>
<evidence type="ECO:0000313" key="2">
    <source>
        <dbReference type="EMBL" id="TSK18090.1"/>
    </source>
</evidence>
<dbReference type="InterPro" id="IPR003599">
    <property type="entry name" value="Ig_sub"/>
</dbReference>
<evidence type="ECO:0000313" key="3">
    <source>
        <dbReference type="Proteomes" id="UP000319801"/>
    </source>
</evidence>
<dbReference type="PANTHER" id="PTHR46013:SF4">
    <property type="entry name" value="B-CELL RECEPTOR CD22-RELATED"/>
    <property type="match status" value="1"/>
</dbReference>
<sequence>MIPDRVFEGDEVTLKCITSCHLTGTPTFTWYKHGRNLPYIHSFDMLRLSSVSQEDAGDYRCSIQEHSYRSPAMNLDVLSGDRRRSAGVVSQPCCSVYCTISPICALKGSTVTMGCRYTYPYCYQVQRVFWSREWIIDREPSDLSLDPNYIHRCQYHRNSFYEYTLSLSDVTEHDQGFYYCTFIPMTGGNNPCQVGVELFVSELRVEIIPDRVVEGDEVTLTCKTTCSLSYMSTFTWYKQGSQLSQSSNLLHLPSVSQKDAGSYSCSVHGQYYHSPGVTLDVQYPPKSVSVSINPSGEIVEGSSVILICNSNAYPPVHSYTWYRAGSSVGTGNTFVFIRIKSEDSGDYACRAENKHGEQSSSAVSLIVLYPPKSVSVSISPSGEIVKESSVTLTCSSDANPPVHSYTWYKLNESSPVGSGQSYSFTLSSSSSGWFYCEAKNKLRKLQVEMISDRVVEGDKVTLTCRTTCRLSDTPKFNWYKQGHQLTLFYSFDRLVLQPVSQRDAGSYSCSINGQGYQSPEVTLDVQYPPKSVSVSISPYDEIVEGSSVTLNCSSDANPPIHSYIWYKDGSSVETGDTFIIIKVRSEDSGDYTCKAENKHGQQSSTAMSLNVLYPPKNISVSISPSDEIVKGSSVNLTCSSDANPPVHNYTWYKVDEISPVGSGQSYSFTLSSSSSGWFYCEAQNKLGTVVNQDDVQYASIQHRTAGKSVIQALSSETAEEVQYATVQHRCDRAVKQTQEADDLYANVRLKHSATAYRLEKLRVGRFFDHISINKTSL</sequence>
<dbReference type="Pfam" id="PF13927">
    <property type="entry name" value="Ig_3"/>
    <property type="match status" value="2"/>
</dbReference>
<keyword evidence="2" id="KW-0675">Receptor</keyword>
<dbReference type="PROSITE" id="PS50835">
    <property type="entry name" value="IG_LIKE"/>
    <property type="match status" value="8"/>
</dbReference>
<dbReference type="EMBL" id="VCAZ01000004">
    <property type="protein sequence ID" value="TSK18090.1"/>
    <property type="molecule type" value="Genomic_DNA"/>
</dbReference>
<dbReference type="Proteomes" id="UP000319801">
    <property type="component" value="Unassembled WGS sequence"/>
</dbReference>
<dbReference type="SMART" id="SM00406">
    <property type="entry name" value="IGv"/>
    <property type="match status" value="4"/>
</dbReference>
<dbReference type="InterPro" id="IPR036179">
    <property type="entry name" value="Ig-like_dom_sf"/>
</dbReference>
<accession>A0A556TL82</accession>
<comment type="caution">
    <text evidence="2">The sequence shown here is derived from an EMBL/GenBank/DDBJ whole genome shotgun (WGS) entry which is preliminary data.</text>
</comment>
<dbReference type="SMART" id="SM00408">
    <property type="entry name" value="IGc2"/>
    <property type="match status" value="7"/>
</dbReference>
<feature type="domain" description="Ig-like" evidence="1">
    <location>
        <begin position="529"/>
        <end position="608"/>
    </location>
</feature>
<keyword evidence="3" id="KW-1185">Reference proteome</keyword>
<dbReference type="Pfam" id="PF13895">
    <property type="entry name" value="Ig_2"/>
    <property type="match status" value="5"/>
</dbReference>
<feature type="domain" description="Ig-like" evidence="1">
    <location>
        <begin position="191"/>
        <end position="278"/>
    </location>
</feature>
<feature type="domain" description="Ig-like" evidence="1">
    <location>
        <begin position="92"/>
        <end position="181"/>
    </location>
</feature>
<dbReference type="InterPro" id="IPR013783">
    <property type="entry name" value="Ig-like_fold"/>
</dbReference>
<proteinExistence type="predicted"/>
<feature type="domain" description="Ig-like" evidence="1">
    <location>
        <begin position="1"/>
        <end position="76"/>
    </location>
</feature>
<feature type="domain" description="Ig-like" evidence="1">
    <location>
        <begin position="615"/>
        <end position="696"/>
    </location>
</feature>
<dbReference type="InterPro" id="IPR003598">
    <property type="entry name" value="Ig_sub2"/>
</dbReference>
<evidence type="ECO:0000259" key="1">
    <source>
        <dbReference type="PROSITE" id="PS50835"/>
    </source>
</evidence>
<dbReference type="OrthoDB" id="9448246at2759"/>
<dbReference type="InterPro" id="IPR013106">
    <property type="entry name" value="Ig_V-set"/>
</dbReference>
<dbReference type="SUPFAM" id="SSF48726">
    <property type="entry name" value="Immunoglobulin"/>
    <property type="match status" value="8"/>
</dbReference>
<gene>
    <name evidence="2" type="ORF">Baya_1470</name>
</gene>
<reference evidence="2 3" key="1">
    <citation type="journal article" date="2019" name="Genome Biol. Evol.">
        <title>Whole-Genome Sequencing of the Giant Devil Catfish, Bagarius yarrelli.</title>
        <authorList>
            <person name="Jiang W."/>
            <person name="Lv Y."/>
            <person name="Cheng L."/>
            <person name="Yang K."/>
            <person name="Chao B."/>
            <person name="Wang X."/>
            <person name="Li Y."/>
            <person name="Pan X."/>
            <person name="You X."/>
            <person name="Zhang Y."/>
            <person name="Yang J."/>
            <person name="Li J."/>
            <person name="Zhang X."/>
            <person name="Liu S."/>
            <person name="Sun C."/>
            <person name="Yang J."/>
            <person name="Shi Q."/>
        </authorList>
    </citation>
    <scope>NUCLEOTIDE SEQUENCE [LARGE SCALE GENOMIC DNA]</scope>
    <source>
        <strain evidence="2">JWS20170419001</strain>
        <tissue evidence="2">Muscle</tissue>
    </source>
</reference>
<name>A0A556TL82_BAGYA</name>
<feature type="domain" description="Ig-like" evidence="1">
    <location>
        <begin position="443"/>
        <end position="522"/>
    </location>
</feature>
<dbReference type="InterPro" id="IPR007110">
    <property type="entry name" value="Ig-like_dom"/>
</dbReference>
<protein>
    <submittedName>
        <fullName evidence="2">B-cell receptor CD22</fullName>
    </submittedName>
</protein>
<dbReference type="PANTHER" id="PTHR46013">
    <property type="entry name" value="VASCULAR CELL ADHESION MOLECULE 1"/>
    <property type="match status" value="1"/>
</dbReference>
<dbReference type="Gene3D" id="2.60.40.10">
    <property type="entry name" value="Immunoglobulins"/>
    <property type="match status" value="8"/>
</dbReference>
<feature type="domain" description="Ig-like" evidence="1">
    <location>
        <begin position="371"/>
        <end position="440"/>
    </location>
</feature>
<feature type="domain" description="Ig-like" evidence="1">
    <location>
        <begin position="285"/>
        <end position="364"/>
    </location>
</feature>
<dbReference type="SMART" id="SM00409">
    <property type="entry name" value="IG"/>
    <property type="match status" value="8"/>
</dbReference>